<dbReference type="KEGG" id="ehx:EMIHUDRAFT_453644"/>
<dbReference type="EnsemblProtists" id="EOD05582">
    <property type="protein sequence ID" value="EOD05582"/>
    <property type="gene ID" value="EMIHUDRAFT_453644"/>
</dbReference>
<keyword evidence="1" id="KW-1133">Transmembrane helix</keyword>
<dbReference type="AlphaFoldDB" id="A0A0D3I2U7"/>
<dbReference type="GeneID" id="17252631"/>
<keyword evidence="3" id="KW-1185">Reference proteome</keyword>
<keyword evidence="1" id="KW-0812">Transmembrane</keyword>
<evidence type="ECO:0000313" key="3">
    <source>
        <dbReference type="Proteomes" id="UP000013827"/>
    </source>
</evidence>
<evidence type="ECO:0000256" key="1">
    <source>
        <dbReference type="SAM" id="Phobius"/>
    </source>
</evidence>
<reference evidence="2" key="2">
    <citation type="submission" date="2024-10" db="UniProtKB">
        <authorList>
            <consortium name="EnsemblProtists"/>
        </authorList>
    </citation>
    <scope>IDENTIFICATION</scope>
</reference>
<name>A0A0D3I2U7_EMIH1</name>
<evidence type="ECO:0000313" key="2">
    <source>
        <dbReference type="EnsemblProtists" id="EOD05582"/>
    </source>
</evidence>
<protein>
    <recommendedName>
        <fullName evidence="4">SEC63 domain-containing protein</fullName>
    </recommendedName>
</protein>
<feature type="transmembrane region" description="Helical" evidence="1">
    <location>
        <begin position="20"/>
        <end position="41"/>
    </location>
</feature>
<evidence type="ECO:0008006" key="4">
    <source>
        <dbReference type="Google" id="ProtNLM"/>
    </source>
</evidence>
<dbReference type="GeneID" id="17251720"/>
<accession>A0A0D3I2U7</accession>
<dbReference type="RefSeq" id="XP_005758011.1">
    <property type="nucleotide sequence ID" value="XM_005757954.1"/>
</dbReference>
<dbReference type="HOGENOM" id="CLU_814911_0_0_1"/>
<proteinExistence type="predicted"/>
<keyword evidence="1" id="KW-0472">Membrane</keyword>
<dbReference type="EnsemblProtists" id="EOD06482">
    <property type="protein sequence ID" value="EOD06482"/>
    <property type="gene ID" value="EMIHUDRAFT_460111"/>
</dbReference>
<organism evidence="2 3">
    <name type="scientific">Emiliania huxleyi (strain CCMP1516)</name>
    <dbReference type="NCBI Taxonomy" id="280463"/>
    <lineage>
        <taxon>Eukaryota</taxon>
        <taxon>Haptista</taxon>
        <taxon>Haptophyta</taxon>
        <taxon>Prymnesiophyceae</taxon>
        <taxon>Isochrysidales</taxon>
        <taxon>Noelaerhabdaceae</taxon>
        <taxon>Emiliania</taxon>
    </lineage>
</organism>
<sequence>MASPEEPAVAVEEVQDSAETVIATVVAIVAGLIVIVIALGFRRKREAERVVAREKAAAAKRKAPPPGAVARADLSAVEKLARTAGADPDAFLAGLATTEAELPPEGDGAAAVAAALVHTHLRRGELPARLWPKRDADEAEAAVEAVAEAAVKLTRHGFEAACKGGSPEAARCLLQLLACLRLQRPAWDHEPASAASWMGGAGGAVSAGSVAMLKVRLSRAHAKEAAAAAKRGATSFAGKWSTANGRAPVRVCESYTCLVSRRGGPAGGAEAMVGFLEADVLDPAAPTAEAELKIVAPLEAGEYELRVQALSLAVLGVEASASASLVVTPAPIDDADDLDDY</sequence>
<reference evidence="3" key="1">
    <citation type="journal article" date="2013" name="Nature">
        <title>Pan genome of the phytoplankton Emiliania underpins its global distribution.</title>
        <authorList>
            <person name="Read B.A."/>
            <person name="Kegel J."/>
            <person name="Klute M.J."/>
            <person name="Kuo A."/>
            <person name="Lefebvre S.C."/>
            <person name="Maumus F."/>
            <person name="Mayer C."/>
            <person name="Miller J."/>
            <person name="Monier A."/>
            <person name="Salamov A."/>
            <person name="Young J."/>
            <person name="Aguilar M."/>
            <person name="Claverie J.M."/>
            <person name="Frickenhaus S."/>
            <person name="Gonzalez K."/>
            <person name="Herman E.K."/>
            <person name="Lin Y.C."/>
            <person name="Napier J."/>
            <person name="Ogata H."/>
            <person name="Sarno A.F."/>
            <person name="Shmutz J."/>
            <person name="Schroeder D."/>
            <person name="de Vargas C."/>
            <person name="Verret F."/>
            <person name="von Dassow P."/>
            <person name="Valentin K."/>
            <person name="Van de Peer Y."/>
            <person name="Wheeler G."/>
            <person name="Dacks J.B."/>
            <person name="Delwiche C.F."/>
            <person name="Dyhrman S.T."/>
            <person name="Glockner G."/>
            <person name="John U."/>
            <person name="Richards T."/>
            <person name="Worden A.Z."/>
            <person name="Zhang X."/>
            <person name="Grigoriev I.V."/>
            <person name="Allen A.E."/>
            <person name="Bidle K."/>
            <person name="Borodovsky M."/>
            <person name="Bowler C."/>
            <person name="Brownlee C."/>
            <person name="Cock J.M."/>
            <person name="Elias M."/>
            <person name="Gladyshev V.N."/>
            <person name="Groth M."/>
            <person name="Guda C."/>
            <person name="Hadaegh A."/>
            <person name="Iglesias-Rodriguez M.D."/>
            <person name="Jenkins J."/>
            <person name="Jones B.M."/>
            <person name="Lawson T."/>
            <person name="Leese F."/>
            <person name="Lindquist E."/>
            <person name="Lobanov A."/>
            <person name="Lomsadze A."/>
            <person name="Malik S.B."/>
            <person name="Marsh M.E."/>
            <person name="Mackinder L."/>
            <person name="Mock T."/>
            <person name="Mueller-Roeber B."/>
            <person name="Pagarete A."/>
            <person name="Parker M."/>
            <person name="Probert I."/>
            <person name="Quesneville H."/>
            <person name="Raines C."/>
            <person name="Rensing S.A."/>
            <person name="Riano-Pachon D.M."/>
            <person name="Richier S."/>
            <person name="Rokitta S."/>
            <person name="Shiraiwa Y."/>
            <person name="Soanes D.M."/>
            <person name="van der Giezen M."/>
            <person name="Wahlund T.M."/>
            <person name="Williams B."/>
            <person name="Wilson W."/>
            <person name="Wolfe G."/>
            <person name="Wurch L.L."/>
        </authorList>
    </citation>
    <scope>NUCLEOTIDE SEQUENCE</scope>
</reference>
<dbReference type="RefSeq" id="XP_005758911.1">
    <property type="nucleotide sequence ID" value="XM_005758854.1"/>
</dbReference>
<dbReference type="KEGG" id="ehx:EMIHUDRAFT_460111"/>
<dbReference type="PaxDb" id="2903-EOD05582"/>
<dbReference type="Proteomes" id="UP000013827">
    <property type="component" value="Unassembled WGS sequence"/>
</dbReference>